<gene>
    <name evidence="7" type="ORF">KEU06_26295</name>
</gene>
<feature type="domain" description="Rieske" evidence="6">
    <location>
        <begin position="5"/>
        <end position="102"/>
    </location>
</feature>
<evidence type="ECO:0000313" key="8">
    <source>
        <dbReference type="Proteomes" id="UP000680348"/>
    </source>
</evidence>
<dbReference type="Proteomes" id="UP000680348">
    <property type="component" value="Unassembled WGS sequence"/>
</dbReference>
<evidence type="ECO:0000256" key="1">
    <source>
        <dbReference type="ARBA" id="ARBA00022714"/>
    </source>
</evidence>
<dbReference type="GO" id="GO:0016491">
    <property type="term" value="F:oxidoreductase activity"/>
    <property type="evidence" value="ECO:0007669"/>
    <property type="project" value="UniProtKB-KW"/>
</dbReference>
<reference evidence="7" key="1">
    <citation type="submission" date="2021-04" db="EMBL/GenBank/DDBJ databases">
        <title>Pseudaminobacter soli sp. nov., isolated from paddy soil contaminated by heavy metals.</title>
        <authorList>
            <person name="Zhang K."/>
        </authorList>
    </citation>
    <scope>NUCLEOTIDE SEQUENCE</scope>
    <source>
        <strain evidence="7">19-2017</strain>
    </source>
</reference>
<evidence type="ECO:0000259" key="6">
    <source>
        <dbReference type="PROSITE" id="PS51296"/>
    </source>
</evidence>
<keyword evidence="8" id="KW-1185">Reference proteome</keyword>
<sequence>MGLDRQVQAASSNPVILDGQALALWRGEDGPVRVWEDRCPHRGMRLSFGFVRGDTLRCIYHGWAYRTDGQCVEIPAHPDLAPPKTICANSYPAESRYGIVWTNLSGAGSAALPDFGADEGWEPVRSIYVDRPASVVREALHSFDFGDVSEVRMNGGSAALVRVRSGLEILFAVQPVSDGKTALHAVAKGQGVAGRRADLARRLERLRATIERA</sequence>
<evidence type="ECO:0000313" key="7">
    <source>
        <dbReference type="EMBL" id="MBS3652113.1"/>
    </source>
</evidence>
<comment type="caution">
    <text evidence="7">The sequence shown here is derived from an EMBL/GenBank/DDBJ whole genome shotgun (WGS) entry which is preliminary data.</text>
</comment>
<evidence type="ECO:0000256" key="3">
    <source>
        <dbReference type="ARBA" id="ARBA00023002"/>
    </source>
</evidence>
<name>A0A942I4M0_9HYPH</name>
<dbReference type="Pfam" id="PF00355">
    <property type="entry name" value="Rieske"/>
    <property type="match status" value="1"/>
</dbReference>
<dbReference type="PROSITE" id="PS51296">
    <property type="entry name" value="RIESKE"/>
    <property type="match status" value="1"/>
</dbReference>
<dbReference type="GO" id="GO:0005506">
    <property type="term" value="F:iron ion binding"/>
    <property type="evidence" value="ECO:0007669"/>
    <property type="project" value="InterPro"/>
</dbReference>
<accession>A0A942I4M0</accession>
<evidence type="ECO:0000256" key="4">
    <source>
        <dbReference type="ARBA" id="ARBA00023004"/>
    </source>
</evidence>
<dbReference type="SUPFAM" id="SSF50022">
    <property type="entry name" value="ISP domain"/>
    <property type="match status" value="1"/>
</dbReference>
<dbReference type="EMBL" id="JAGWCR010000019">
    <property type="protein sequence ID" value="MBS3652113.1"/>
    <property type="molecule type" value="Genomic_DNA"/>
</dbReference>
<dbReference type="AlphaFoldDB" id="A0A942I4M0"/>
<dbReference type="GO" id="GO:0051537">
    <property type="term" value="F:2 iron, 2 sulfur cluster binding"/>
    <property type="evidence" value="ECO:0007669"/>
    <property type="project" value="UniProtKB-KW"/>
</dbReference>
<dbReference type="CDD" id="cd03469">
    <property type="entry name" value="Rieske_RO_Alpha_N"/>
    <property type="match status" value="1"/>
</dbReference>
<evidence type="ECO:0000256" key="5">
    <source>
        <dbReference type="ARBA" id="ARBA00023014"/>
    </source>
</evidence>
<keyword evidence="3" id="KW-0560">Oxidoreductase</keyword>
<keyword evidence="4" id="KW-0408">Iron</keyword>
<dbReference type="InterPro" id="IPR036922">
    <property type="entry name" value="Rieske_2Fe-2S_sf"/>
</dbReference>
<keyword evidence="1" id="KW-0001">2Fe-2S</keyword>
<dbReference type="InterPro" id="IPR050584">
    <property type="entry name" value="Cholesterol_7-desaturase"/>
</dbReference>
<keyword evidence="5" id="KW-0411">Iron-sulfur</keyword>
<dbReference type="PANTHER" id="PTHR21266">
    <property type="entry name" value="IRON-SULFUR DOMAIN CONTAINING PROTEIN"/>
    <property type="match status" value="1"/>
</dbReference>
<evidence type="ECO:0000256" key="2">
    <source>
        <dbReference type="ARBA" id="ARBA00022723"/>
    </source>
</evidence>
<proteinExistence type="predicted"/>
<dbReference type="InterPro" id="IPR017941">
    <property type="entry name" value="Rieske_2Fe-2S"/>
</dbReference>
<dbReference type="PROSITE" id="PS00570">
    <property type="entry name" value="RING_HYDROXYL_ALPHA"/>
    <property type="match status" value="1"/>
</dbReference>
<keyword evidence="2" id="KW-0479">Metal-binding</keyword>
<protein>
    <submittedName>
        <fullName evidence="7">Rieske (2Fe-2S) protein</fullName>
    </submittedName>
</protein>
<dbReference type="InterPro" id="IPR015881">
    <property type="entry name" value="ARHD_Rieske_2Fe_2S"/>
</dbReference>
<dbReference type="PANTHER" id="PTHR21266:SF60">
    <property type="entry name" value="3-KETOSTEROID-9-ALPHA-MONOOXYGENASE, OXYGENASE COMPONENT"/>
    <property type="match status" value="1"/>
</dbReference>
<dbReference type="Gene3D" id="2.102.10.10">
    <property type="entry name" value="Rieske [2Fe-2S] iron-sulphur domain"/>
    <property type="match status" value="1"/>
</dbReference>
<organism evidence="7 8">
    <name type="scientific">Pseudaminobacter soli</name>
    <name type="common">ex Zhang et al. 2022</name>
    <dbReference type="NCBI Taxonomy" id="2831468"/>
    <lineage>
        <taxon>Bacteria</taxon>
        <taxon>Pseudomonadati</taxon>
        <taxon>Pseudomonadota</taxon>
        <taxon>Alphaproteobacteria</taxon>
        <taxon>Hyphomicrobiales</taxon>
        <taxon>Phyllobacteriaceae</taxon>
        <taxon>Pseudaminobacter</taxon>
    </lineage>
</organism>